<organism evidence="1 2">
    <name type="scientific">Gigaspora margarita</name>
    <dbReference type="NCBI Taxonomy" id="4874"/>
    <lineage>
        <taxon>Eukaryota</taxon>
        <taxon>Fungi</taxon>
        <taxon>Fungi incertae sedis</taxon>
        <taxon>Mucoromycota</taxon>
        <taxon>Glomeromycotina</taxon>
        <taxon>Glomeromycetes</taxon>
        <taxon>Diversisporales</taxon>
        <taxon>Gigasporaceae</taxon>
        <taxon>Gigaspora</taxon>
    </lineage>
</organism>
<dbReference type="OrthoDB" id="2433702at2759"/>
<dbReference type="AlphaFoldDB" id="A0A8H4EM17"/>
<dbReference type="EMBL" id="WTPW01000408">
    <property type="protein sequence ID" value="KAF0514431.1"/>
    <property type="molecule type" value="Genomic_DNA"/>
</dbReference>
<protein>
    <submittedName>
        <fullName evidence="1">Uncharacterized protein</fullName>
    </submittedName>
</protein>
<sequence length="167" mass="19555">MLLIPIQMKKTEGVTDTSMDEDANIYSFDELEDIFDQNITCETDLISEESENIQEAVIEFWNDDSYCSNTNEAFPHEAYRDFVKIEIKYQLSYMDGDAILKYFEKKNHTEFLSIPVAEIKDQVYSFEYRPIISAIKKILQNQKLAANRVFNYQEIYVSIRASKILNA</sequence>
<proteinExistence type="predicted"/>
<comment type="caution">
    <text evidence="1">The sequence shown here is derived from an EMBL/GenBank/DDBJ whole genome shotgun (WGS) entry which is preliminary data.</text>
</comment>
<evidence type="ECO:0000313" key="1">
    <source>
        <dbReference type="EMBL" id="KAF0514431.1"/>
    </source>
</evidence>
<accession>A0A8H4EM17</accession>
<dbReference type="Proteomes" id="UP000439903">
    <property type="component" value="Unassembled WGS sequence"/>
</dbReference>
<reference evidence="1 2" key="1">
    <citation type="journal article" date="2019" name="Environ. Microbiol.">
        <title>At the nexus of three kingdoms: the genome of the mycorrhizal fungus Gigaspora margarita provides insights into plant, endobacterial and fungal interactions.</title>
        <authorList>
            <person name="Venice F."/>
            <person name="Ghignone S."/>
            <person name="Salvioli di Fossalunga A."/>
            <person name="Amselem J."/>
            <person name="Novero M."/>
            <person name="Xianan X."/>
            <person name="Sedzielewska Toro K."/>
            <person name="Morin E."/>
            <person name="Lipzen A."/>
            <person name="Grigoriev I.V."/>
            <person name="Henrissat B."/>
            <person name="Martin F.M."/>
            <person name="Bonfante P."/>
        </authorList>
    </citation>
    <scope>NUCLEOTIDE SEQUENCE [LARGE SCALE GENOMIC DNA]</scope>
    <source>
        <strain evidence="1 2">BEG34</strain>
    </source>
</reference>
<gene>
    <name evidence="1" type="ORF">F8M41_017590</name>
</gene>
<name>A0A8H4EM17_GIGMA</name>
<evidence type="ECO:0000313" key="2">
    <source>
        <dbReference type="Proteomes" id="UP000439903"/>
    </source>
</evidence>
<keyword evidence="2" id="KW-1185">Reference proteome</keyword>